<dbReference type="InterPro" id="IPR016035">
    <property type="entry name" value="Acyl_Trfase/lysoPLipase"/>
</dbReference>
<organism evidence="2">
    <name type="scientific">Mucochytrium quahogii</name>
    <dbReference type="NCBI Taxonomy" id="96639"/>
    <lineage>
        <taxon>Eukaryota</taxon>
        <taxon>Sar</taxon>
        <taxon>Stramenopiles</taxon>
        <taxon>Bigyra</taxon>
        <taxon>Labyrinthulomycetes</taxon>
        <taxon>Thraustochytrida</taxon>
        <taxon>Thraustochytriidae</taxon>
        <taxon>Mucochytrium</taxon>
    </lineage>
</organism>
<evidence type="ECO:0000256" key="1">
    <source>
        <dbReference type="SAM" id="SignalP"/>
    </source>
</evidence>
<dbReference type="PANTHER" id="PTHR10728">
    <property type="entry name" value="CYTOSOLIC PHOSPHOLIPASE A2"/>
    <property type="match status" value="1"/>
</dbReference>
<feature type="signal peptide" evidence="1">
    <location>
        <begin position="1"/>
        <end position="18"/>
    </location>
</feature>
<dbReference type="GO" id="GO:0004623">
    <property type="term" value="F:phospholipase A2 activity"/>
    <property type="evidence" value="ECO:0007669"/>
    <property type="project" value="TreeGrafter"/>
</dbReference>
<dbReference type="GO" id="GO:0005829">
    <property type="term" value="C:cytosol"/>
    <property type="evidence" value="ECO:0007669"/>
    <property type="project" value="TreeGrafter"/>
</dbReference>
<dbReference type="AlphaFoldDB" id="A0A7S2RZX0"/>
<gene>
    <name evidence="2" type="ORF">QSP1433_LOCUS8766</name>
</gene>
<dbReference type="PANTHER" id="PTHR10728:SF40">
    <property type="entry name" value="PATATIN FAMILY PROTEIN"/>
    <property type="match status" value="1"/>
</dbReference>
<dbReference type="Gene3D" id="3.40.1090.10">
    <property type="entry name" value="Cytosolic phospholipase A2 catalytic domain"/>
    <property type="match status" value="1"/>
</dbReference>
<reference evidence="2" key="1">
    <citation type="submission" date="2021-01" db="EMBL/GenBank/DDBJ databases">
        <authorList>
            <person name="Corre E."/>
            <person name="Pelletier E."/>
            <person name="Niang G."/>
            <person name="Scheremetjew M."/>
            <person name="Finn R."/>
            <person name="Kale V."/>
            <person name="Holt S."/>
            <person name="Cochrane G."/>
            <person name="Meng A."/>
            <person name="Brown T."/>
            <person name="Cohen L."/>
        </authorList>
    </citation>
    <scope>NUCLEOTIDE SEQUENCE</scope>
    <source>
        <strain evidence="2">NY070348D</strain>
    </source>
</reference>
<dbReference type="EMBL" id="HBHK01013953">
    <property type="protein sequence ID" value="CAD9685343.1"/>
    <property type="molecule type" value="Transcribed_RNA"/>
</dbReference>
<sequence>MRVQLVVLTLGVVGSSVAVTLDAKVYPRSEGFPEQTTGVVKRDNTIALAFCGGGNRAHGANVGFLRALHHQNLLSKFDYLSTVSGSSWSGAILTFQKTHSLTALLGKQSDFSALSLDALNKPPAAMAKTATFGFLDIGKEAAKNPLSSHSWWSNMMGTIFLEPFNLSDTTKTFVQDAKSLQGESMGFYTANEDLPFWIPIGAVLGPKPGLLDRKLKLGAQIRLLEMTPMYSGIATPLETIDYSRGDDSPIGGGYVDTFAFSSPRPLSMGKENMVQVDVNLEKPFTLADAIGISSMAMSYDLEKFRLGMLNPEFNYWPVESNLSSTPAAEIYYGADGGVIDVAGIMPILQRKVNKAVVCMSSGEKVPTQEEFDACDKSNRNDDIINNSPWGKEHAGQYFGYWRNIKSPGYFEENHVFEKEPFLDLLCQIQTKVRYGKPATVLLNHTTVENTRYGIQAGQQIQILWVYLTDQVHYLPQETQDEIVNGTKFKNFPNYSVSTQAGLLHPAALKEDQVNLLAAAAEWTLTGKDSGLDKIMAKP</sequence>
<evidence type="ECO:0000313" key="2">
    <source>
        <dbReference type="EMBL" id="CAD9685343.1"/>
    </source>
</evidence>
<dbReference type="GO" id="GO:0046475">
    <property type="term" value="P:glycerophospholipid catabolic process"/>
    <property type="evidence" value="ECO:0007669"/>
    <property type="project" value="TreeGrafter"/>
</dbReference>
<keyword evidence="1" id="KW-0732">Signal</keyword>
<evidence type="ECO:0008006" key="3">
    <source>
        <dbReference type="Google" id="ProtNLM"/>
    </source>
</evidence>
<dbReference type="SUPFAM" id="SSF52151">
    <property type="entry name" value="FabD/lysophospholipase-like"/>
    <property type="match status" value="1"/>
</dbReference>
<proteinExistence type="predicted"/>
<accession>A0A7S2RZX0</accession>
<name>A0A7S2RZX0_9STRA</name>
<protein>
    <recommendedName>
        <fullName evidence="3">PNPLA domain-containing protein</fullName>
    </recommendedName>
</protein>
<feature type="chain" id="PRO_5031254857" description="PNPLA domain-containing protein" evidence="1">
    <location>
        <begin position="19"/>
        <end position="538"/>
    </location>
</feature>